<keyword evidence="4" id="KW-0067">ATP-binding</keyword>
<evidence type="ECO:0000313" key="8">
    <source>
        <dbReference type="Proteomes" id="UP000076837"/>
    </source>
</evidence>
<dbReference type="Gene3D" id="1.10.3260.10">
    <property type="entry name" value="DNA ligase, ATP-dependent, N-terminal domain"/>
    <property type="match status" value="1"/>
</dbReference>
<keyword evidence="3" id="KW-0547">Nucleotide-binding</keyword>
<accession>A0A163MEL2</accession>
<dbReference type="SUPFAM" id="SSF56091">
    <property type="entry name" value="DNA ligase/mRNA capping enzyme, catalytic domain"/>
    <property type="match status" value="1"/>
</dbReference>
<comment type="caution">
    <text evidence="7">The sequence shown here is derived from an EMBL/GenBank/DDBJ whole genome shotgun (WGS) entry which is preliminary data.</text>
</comment>
<dbReference type="OrthoDB" id="2160351at2759"/>
<dbReference type="InterPro" id="IPR029710">
    <property type="entry name" value="LIG4"/>
</dbReference>
<dbReference type="Gene3D" id="3.30.470.30">
    <property type="entry name" value="DNA ligase/mRNA capping enzyme"/>
    <property type="match status" value="1"/>
</dbReference>
<dbReference type="PANTHER" id="PTHR45997">
    <property type="entry name" value="DNA LIGASE 4"/>
    <property type="match status" value="1"/>
</dbReference>
<feature type="region of interest" description="Disordered" evidence="6">
    <location>
        <begin position="774"/>
        <end position="800"/>
    </location>
</feature>
<dbReference type="GO" id="GO:0006297">
    <property type="term" value="P:nucleotide-excision repair, DNA gap filling"/>
    <property type="evidence" value="ECO:0007669"/>
    <property type="project" value="TreeGrafter"/>
</dbReference>
<evidence type="ECO:0000256" key="6">
    <source>
        <dbReference type="SAM" id="MobiDB-lite"/>
    </source>
</evidence>
<dbReference type="InterPro" id="IPR012340">
    <property type="entry name" value="NA-bd_OB-fold"/>
</dbReference>
<keyword evidence="5" id="KW-0539">Nucleus</keyword>
<reference evidence="7 8" key="1">
    <citation type="journal article" date="2016" name="Sci. Rep.">
        <title>Draft genome sequencing and secretome analysis of fungal phytopathogen Ascochyta rabiei provides insight into the necrotrophic effector repertoire.</title>
        <authorList>
            <person name="Verma S."/>
            <person name="Gazara R.K."/>
            <person name="Nizam S."/>
            <person name="Parween S."/>
            <person name="Chattopadhyay D."/>
            <person name="Verma P.K."/>
        </authorList>
    </citation>
    <scope>NUCLEOTIDE SEQUENCE [LARGE SCALE GENOMIC DNA]</scope>
    <source>
        <strain evidence="7 8">ArDII</strain>
    </source>
</reference>
<evidence type="ECO:0000256" key="4">
    <source>
        <dbReference type="ARBA" id="ARBA00022840"/>
    </source>
</evidence>
<feature type="compositionally biased region" description="Low complexity" evidence="6">
    <location>
        <begin position="685"/>
        <end position="700"/>
    </location>
</feature>
<dbReference type="Pfam" id="PF01068">
    <property type="entry name" value="DNA_ligase_A_M"/>
    <property type="match status" value="1"/>
</dbReference>
<organism evidence="7 8">
    <name type="scientific">Didymella rabiei</name>
    <name type="common">Chickpea ascochyta blight fungus</name>
    <name type="synonym">Mycosphaerella rabiei</name>
    <dbReference type="NCBI Taxonomy" id="5454"/>
    <lineage>
        <taxon>Eukaryota</taxon>
        <taxon>Fungi</taxon>
        <taxon>Dikarya</taxon>
        <taxon>Ascomycota</taxon>
        <taxon>Pezizomycotina</taxon>
        <taxon>Dothideomycetes</taxon>
        <taxon>Pleosporomycetidae</taxon>
        <taxon>Pleosporales</taxon>
        <taxon>Pleosporineae</taxon>
        <taxon>Didymellaceae</taxon>
        <taxon>Ascochyta</taxon>
    </lineage>
</organism>
<keyword evidence="2" id="KW-0436">Ligase</keyword>
<comment type="similarity">
    <text evidence="1">Belongs to the ATP-dependent DNA ligase family.</text>
</comment>
<dbReference type="Proteomes" id="UP000076837">
    <property type="component" value="Unassembled WGS sequence"/>
</dbReference>
<feature type="region of interest" description="Disordered" evidence="6">
    <location>
        <begin position="685"/>
        <end position="749"/>
    </location>
</feature>
<evidence type="ECO:0000256" key="2">
    <source>
        <dbReference type="ARBA" id="ARBA00022598"/>
    </source>
</evidence>
<feature type="compositionally biased region" description="Polar residues" evidence="6">
    <location>
        <begin position="718"/>
        <end position="749"/>
    </location>
</feature>
<evidence type="ECO:0000256" key="1">
    <source>
        <dbReference type="ARBA" id="ARBA00007572"/>
    </source>
</evidence>
<dbReference type="GO" id="GO:0032807">
    <property type="term" value="C:DNA ligase IV complex"/>
    <property type="evidence" value="ECO:0007669"/>
    <property type="project" value="TreeGrafter"/>
</dbReference>
<dbReference type="InterPro" id="IPR036599">
    <property type="entry name" value="DNA_ligase_N_sf"/>
</dbReference>
<dbReference type="GO" id="GO:0006303">
    <property type="term" value="P:double-strand break repair via nonhomologous end joining"/>
    <property type="evidence" value="ECO:0007669"/>
    <property type="project" value="TreeGrafter"/>
</dbReference>
<keyword evidence="8" id="KW-1185">Reference proteome</keyword>
<evidence type="ECO:0000256" key="3">
    <source>
        <dbReference type="ARBA" id="ARBA00022741"/>
    </source>
</evidence>
<dbReference type="EMBL" id="JYNV01000005">
    <property type="protein sequence ID" value="KZM28645.1"/>
    <property type="molecule type" value="Genomic_DNA"/>
</dbReference>
<dbReference type="PROSITE" id="PS50160">
    <property type="entry name" value="DNA_LIGASE_A3"/>
    <property type="match status" value="1"/>
</dbReference>
<gene>
    <name evidence="7" type="ORF">ST47_g213</name>
</gene>
<dbReference type="Pfam" id="PF04675">
    <property type="entry name" value="DNA_ligase_A_N"/>
    <property type="match status" value="1"/>
</dbReference>
<dbReference type="InterPro" id="IPR012310">
    <property type="entry name" value="DNA_ligase_ATP-dep_cent"/>
</dbReference>
<protein>
    <submittedName>
        <fullName evidence="7">ATP binding</fullName>
    </submittedName>
</protein>
<dbReference type="GO" id="GO:0003677">
    <property type="term" value="F:DNA binding"/>
    <property type="evidence" value="ECO:0007669"/>
    <property type="project" value="InterPro"/>
</dbReference>
<dbReference type="GO" id="GO:0003910">
    <property type="term" value="F:DNA ligase (ATP) activity"/>
    <property type="evidence" value="ECO:0007669"/>
    <property type="project" value="InterPro"/>
</dbReference>
<dbReference type="InterPro" id="IPR012308">
    <property type="entry name" value="DNA_ligase_ATP-dep_N"/>
</dbReference>
<evidence type="ECO:0000313" key="7">
    <source>
        <dbReference type="EMBL" id="KZM28645.1"/>
    </source>
</evidence>
<dbReference type="PANTHER" id="PTHR45997:SF2">
    <property type="entry name" value="ATP DEPENDENT DNA LIGASE DOMAIN PROTEIN (AFU_ORTHOLOGUE AFUA_5G02430)"/>
    <property type="match status" value="1"/>
</dbReference>
<sequence>MTITFNEICSLLQSTENITTLQPRLSLKQEKGVARQIIANWCNKHRRSLDDVENNGSAVLSALFPHRRKDRVYGLQARLLAKKLTKLLSFNHVQKAFFNGWKTGLHGDLGVYVERAMKPWDGTFSSKHPVSISRVDRLLTQLAARYRFSDAAIRSQRDWHMRTDTELKEIFVRLESWEAKWLVRLVLRDYCTIVLDEDYMFEQYHFLLPDLLLFQNDFDAVFGMLRGELSCYPAVPNDLEERSMRAEAAQRLRPVVGVKVGRPKFQKAWMAGNHAWAAENKYDGEYCEIHIDLKNTPGNIKIFSKNGKDATADRMSLHSTIREALRVGRSDCAFQSKCIVLGEMVLYSDKEKKIMPFSKIRKHISRSGSFIGTLQDSLPHEWEHLMIVFFDVLLLDEQTVLRHCLQERRNLLRKLVTVKPGRSMRSEWSLLDFKTGDGIMDLKEIFARNLASRQEGLVLKPLHEPYFPLLYGQGYHRPSYFIKLKKDYLADMGGERDLGDFAVIGASFDARVAPKSDVRPLHWTHFYLACCTNRVAVDRVGAKLNFKVVATVSLDQCVPKPDLKYLNVQGYVRQAKLHEDGSTDSFDIEHSNGYDRHMTAAFKVPFVAEVLGGGFEKLQNQTFEMLRHPRVTKLHNDRAWQDCVTLEELENMVEQKWVVPDADKLDGHAKEVALLATKYVRASQTTSSTYQTTQDTTQTTPRRSEVSSDSTPFDADVQETQQPTLNTCTSVSSSMHYSGSTQGAGTRASSQVRILVHRDTAERLALAMPLEPQPPVRTIVSPEKHAPPSTEPSVTSRRRSTTLLLPPASTAPEPCVGKKRNLTQTVDFISPPAVKRVKARTPLRDSGVNGARTLGSFDYDSQDGVIHIYAEEGLRVHVHTGLRKAKRWTKPG</sequence>
<proteinExistence type="inferred from homology"/>
<dbReference type="GO" id="GO:0006310">
    <property type="term" value="P:DNA recombination"/>
    <property type="evidence" value="ECO:0007669"/>
    <property type="project" value="InterPro"/>
</dbReference>
<dbReference type="STRING" id="5454.A0A163MEL2"/>
<name>A0A163MEL2_DIDRA</name>
<dbReference type="GO" id="GO:0005524">
    <property type="term" value="F:ATP binding"/>
    <property type="evidence" value="ECO:0007669"/>
    <property type="project" value="UniProtKB-KW"/>
</dbReference>
<dbReference type="Gene3D" id="2.40.50.140">
    <property type="entry name" value="Nucleic acid-binding proteins"/>
    <property type="match status" value="1"/>
</dbReference>
<dbReference type="AlphaFoldDB" id="A0A163MEL2"/>
<dbReference type="CDD" id="cd08039">
    <property type="entry name" value="Adenylation_DNA_ligase_Fungal"/>
    <property type="match status" value="1"/>
</dbReference>
<evidence type="ECO:0000256" key="5">
    <source>
        <dbReference type="ARBA" id="ARBA00023242"/>
    </source>
</evidence>